<proteinExistence type="predicted"/>
<keyword evidence="7 9" id="KW-0472">Membrane</keyword>
<accession>A0A3E2X1D6</accession>
<dbReference type="PROSITE" id="PS50929">
    <property type="entry name" value="ABC_TM1F"/>
    <property type="match status" value="1"/>
</dbReference>
<dbReference type="Pfam" id="PF00005">
    <property type="entry name" value="ABC_tran"/>
    <property type="match status" value="1"/>
</dbReference>
<dbReference type="InterPro" id="IPR036640">
    <property type="entry name" value="ABC1_TM_sf"/>
</dbReference>
<feature type="transmembrane region" description="Helical" evidence="9">
    <location>
        <begin position="168"/>
        <end position="185"/>
    </location>
</feature>
<dbReference type="SUPFAM" id="SSF90123">
    <property type="entry name" value="ABC transporter transmembrane region"/>
    <property type="match status" value="1"/>
</dbReference>
<evidence type="ECO:0000259" key="11">
    <source>
        <dbReference type="PROSITE" id="PS50929"/>
    </source>
</evidence>
<gene>
    <name evidence="12" type="ORF">DWX41_02645</name>
</gene>
<keyword evidence="5 12" id="KW-0067">ATP-binding</keyword>
<dbReference type="PANTHER" id="PTHR43394:SF1">
    <property type="entry name" value="ATP-BINDING CASSETTE SUB-FAMILY B MEMBER 10, MITOCHONDRIAL"/>
    <property type="match status" value="1"/>
</dbReference>
<dbReference type="InterPro" id="IPR003439">
    <property type="entry name" value="ABC_transporter-like_ATP-bd"/>
</dbReference>
<evidence type="ECO:0000256" key="9">
    <source>
        <dbReference type="SAM" id="Phobius"/>
    </source>
</evidence>
<keyword evidence="6 9" id="KW-1133">Transmembrane helix</keyword>
<evidence type="ECO:0000256" key="2">
    <source>
        <dbReference type="ARBA" id="ARBA00022448"/>
    </source>
</evidence>
<dbReference type="InterPro" id="IPR003593">
    <property type="entry name" value="AAA+_ATPase"/>
</dbReference>
<feature type="transmembrane region" description="Helical" evidence="9">
    <location>
        <begin position="41"/>
        <end position="61"/>
    </location>
</feature>
<organism evidence="12 13">
    <name type="scientific">Hungatella hathewayi</name>
    <dbReference type="NCBI Taxonomy" id="154046"/>
    <lineage>
        <taxon>Bacteria</taxon>
        <taxon>Bacillati</taxon>
        <taxon>Bacillota</taxon>
        <taxon>Clostridia</taxon>
        <taxon>Lachnospirales</taxon>
        <taxon>Lachnospiraceae</taxon>
        <taxon>Hungatella</taxon>
    </lineage>
</organism>
<dbReference type="CDD" id="cd18547">
    <property type="entry name" value="ABC_6TM_Tm288_like"/>
    <property type="match status" value="1"/>
</dbReference>
<dbReference type="CDD" id="cd03254">
    <property type="entry name" value="ABCC_Glucan_exporter_like"/>
    <property type="match status" value="1"/>
</dbReference>
<keyword evidence="2" id="KW-0813">Transport</keyword>
<evidence type="ECO:0000256" key="7">
    <source>
        <dbReference type="ARBA" id="ARBA00023136"/>
    </source>
</evidence>
<dbReference type="GO" id="GO:0005524">
    <property type="term" value="F:ATP binding"/>
    <property type="evidence" value="ECO:0007669"/>
    <property type="project" value="UniProtKB-KW"/>
</dbReference>
<dbReference type="InterPro" id="IPR011527">
    <property type="entry name" value="ABC1_TM_dom"/>
</dbReference>
<dbReference type="InterPro" id="IPR039421">
    <property type="entry name" value="Type_1_exporter"/>
</dbReference>
<evidence type="ECO:0000313" key="13">
    <source>
        <dbReference type="Proteomes" id="UP000261111"/>
    </source>
</evidence>
<dbReference type="AlphaFoldDB" id="A0A3E2X1D6"/>
<keyword evidence="8" id="KW-0175">Coiled coil</keyword>
<reference evidence="12 13" key="1">
    <citation type="submission" date="2018-08" db="EMBL/GenBank/DDBJ databases">
        <title>A genome reference for cultivated species of the human gut microbiota.</title>
        <authorList>
            <person name="Zou Y."/>
            <person name="Xue W."/>
            <person name="Luo G."/>
        </authorList>
    </citation>
    <scope>NUCLEOTIDE SEQUENCE [LARGE SCALE GENOMIC DNA]</scope>
    <source>
        <strain evidence="12 13">AF19-21</strain>
    </source>
</reference>
<sequence>MSENNNNAEVLTEEMDFEKPGHACQTLKRLWRSTGDQHKRLAVVLVSVILYTFLSIIAPLYSAHIVDLLWNNIKEAITNGAVFQVTWATGGRDIVFLLLIYLATALFYTLQSFLMSSFAENLNLRLRTEISEKLNRLPLAFFDRTKTGAILSRTVNDLDKTAEALQSGMLKLFTAVGMVIGSLVMMFRFSILLTLVFLVFTGIALAATNFVAAKTLKSSMKRQQCVSNVTAQVEEAYSGRVIIKAFNQEETSSENMHKATEELAEATKKADFMINAINPAIRLINRFGQVLIAVLAGKMLLEGRLTVGVFQAFFQYVNQASEPLTEAAYMVNSMQSALASLERIYKLLDEEELSPEPALPAIVDQAKGTVEFQNVQFGYTPDNILMHNINFSVKPGQKVAIAGSTGAGKTTLINLLMRFYELNGGKITLDGTDTKDMTRSNLRSNFGMVLQDTWLFGGTIAENIAYSKPDATREEIVAAAKAARVDFFVRTMSHGYDTVLSNDAENISIGQRQLLTIARVFLCNPAVIILDEATSSVDTRTEIEIGKAMKALMKNRTSFVIAHRLSTIIDADLILFMQNGNIIEQGTHETLLKAKGAYADLYYSQFA</sequence>
<evidence type="ECO:0000256" key="8">
    <source>
        <dbReference type="SAM" id="Coils"/>
    </source>
</evidence>
<dbReference type="GO" id="GO:0005886">
    <property type="term" value="C:plasma membrane"/>
    <property type="evidence" value="ECO:0007669"/>
    <property type="project" value="UniProtKB-SubCell"/>
</dbReference>
<dbReference type="GO" id="GO:0016887">
    <property type="term" value="F:ATP hydrolysis activity"/>
    <property type="evidence" value="ECO:0007669"/>
    <property type="project" value="InterPro"/>
</dbReference>
<dbReference type="GeneID" id="93335688"/>
<dbReference type="Pfam" id="PF00664">
    <property type="entry name" value="ABC_membrane"/>
    <property type="match status" value="1"/>
</dbReference>
<keyword evidence="4" id="KW-0547">Nucleotide-binding</keyword>
<evidence type="ECO:0000259" key="10">
    <source>
        <dbReference type="PROSITE" id="PS50893"/>
    </source>
</evidence>
<evidence type="ECO:0000256" key="5">
    <source>
        <dbReference type="ARBA" id="ARBA00022840"/>
    </source>
</evidence>
<evidence type="ECO:0000256" key="6">
    <source>
        <dbReference type="ARBA" id="ARBA00022989"/>
    </source>
</evidence>
<dbReference type="FunFam" id="3.40.50.300:FF:000287">
    <property type="entry name" value="Multidrug ABC transporter ATP-binding protein"/>
    <property type="match status" value="1"/>
</dbReference>
<dbReference type="PROSITE" id="PS50893">
    <property type="entry name" value="ABC_TRANSPORTER_2"/>
    <property type="match status" value="1"/>
</dbReference>
<dbReference type="PANTHER" id="PTHR43394">
    <property type="entry name" value="ATP-DEPENDENT PERMEASE MDL1, MITOCHONDRIAL"/>
    <property type="match status" value="1"/>
</dbReference>
<evidence type="ECO:0000256" key="4">
    <source>
        <dbReference type="ARBA" id="ARBA00022741"/>
    </source>
</evidence>
<protein>
    <submittedName>
        <fullName evidence="12">ABC transporter ATP-binding protein</fullName>
    </submittedName>
</protein>
<comment type="caution">
    <text evidence="12">The sequence shown here is derived from an EMBL/GenBank/DDBJ whole genome shotgun (WGS) entry which is preliminary data.</text>
</comment>
<feature type="domain" description="ABC transmembrane type-1" evidence="11">
    <location>
        <begin position="42"/>
        <end position="336"/>
    </location>
</feature>
<dbReference type="Gene3D" id="3.40.50.300">
    <property type="entry name" value="P-loop containing nucleotide triphosphate hydrolases"/>
    <property type="match status" value="1"/>
</dbReference>
<feature type="transmembrane region" description="Helical" evidence="9">
    <location>
        <begin position="191"/>
        <end position="212"/>
    </location>
</feature>
<feature type="coiled-coil region" evidence="8">
    <location>
        <begin position="249"/>
        <end position="276"/>
    </location>
</feature>
<dbReference type="GO" id="GO:0015421">
    <property type="term" value="F:ABC-type oligopeptide transporter activity"/>
    <property type="evidence" value="ECO:0007669"/>
    <property type="project" value="TreeGrafter"/>
</dbReference>
<dbReference type="SMART" id="SM00382">
    <property type="entry name" value="AAA"/>
    <property type="match status" value="1"/>
</dbReference>
<evidence type="ECO:0000313" key="12">
    <source>
        <dbReference type="EMBL" id="RGC35104.1"/>
    </source>
</evidence>
<comment type="subcellular location">
    <subcellularLocation>
        <location evidence="1">Cell membrane</location>
        <topology evidence="1">Multi-pass membrane protein</topology>
    </subcellularLocation>
</comment>
<dbReference type="RefSeq" id="WP_117440611.1">
    <property type="nucleotide sequence ID" value="NZ_QVIA01000002.1"/>
</dbReference>
<name>A0A3E2X1D6_9FIRM</name>
<evidence type="ECO:0000256" key="1">
    <source>
        <dbReference type="ARBA" id="ARBA00004651"/>
    </source>
</evidence>
<dbReference type="SUPFAM" id="SSF52540">
    <property type="entry name" value="P-loop containing nucleoside triphosphate hydrolases"/>
    <property type="match status" value="1"/>
</dbReference>
<evidence type="ECO:0000256" key="3">
    <source>
        <dbReference type="ARBA" id="ARBA00022692"/>
    </source>
</evidence>
<dbReference type="Proteomes" id="UP000261111">
    <property type="component" value="Unassembled WGS sequence"/>
</dbReference>
<dbReference type="EMBL" id="QVIA01000002">
    <property type="protein sequence ID" value="RGC35104.1"/>
    <property type="molecule type" value="Genomic_DNA"/>
</dbReference>
<keyword evidence="3 9" id="KW-0812">Transmembrane</keyword>
<dbReference type="Gene3D" id="1.20.1560.10">
    <property type="entry name" value="ABC transporter type 1, transmembrane domain"/>
    <property type="match status" value="1"/>
</dbReference>
<feature type="domain" description="ABC transporter" evidence="10">
    <location>
        <begin position="370"/>
        <end position="604"/>
    </location>
</feature>
<dbReference type="InterPro" id="IPR027417">
    <property type="entry name" value="P-loop_NTPase"/>
</dbReference>
<feature type="transmembrane region" description="Helical" evidence="9">
    <location>
        <begin position="94"/>
        <end position="115"/>
    </location>
</feature>